<dbReference type="SMART" id="SM00903">
    <property type="entry name" value="Flavin_Reduct"/>
    <property type="match status" value="1"/>
</dbReference>
<feature type="compositionally biased region" description="Low complexity" evidence="2">
    <location>
        <begin position="58"/>
        <end position="78"/>
    </location>
</feature>
<name>A0AA38VJ70_9PEZI</name>
<feature type="domain" description="Flavin reductase like" evidence="3">
    <location>
        <begin position="87"/>
        <end position="267"/>
    </location>
</feature>
<evidence type="ECO:0000256" key="2">
    <source>
        <dbReference type="SAM" id="MobiDB-lite"/>
    </source>
</evidence>
<protein>
    <recommendedName>
        <fullName evidence="3">Flavin reductase like domain-containing protein</fullName>
    </recommendedName>
</protein>
<organism evidence="4 5">
    <name type="scientific">Coniochaeta hoffmannii</name>
    <dbReference type="NCBI Taxonomy" id="91930"/>
    <lineage>
        <taxon>Eukaryota</taxon>
        <taxon>Fungi</taxon>
        <taxon>Dikarya</taxon>
        <taxon>Ascomycota</taxon>
        <taxon>Pezizomycotina</taxon>
        <taxon>Sordariomycetes</taxon>
        <taxon>Sordariomycetidae</taxon>
        <taxon>Coniochaetales</taxon>
        <taxon>Coniochaetaceae</taxon>
        <taxon>Coniochaeta</taxon>
    </lineage>
</organism>
<proteinExistence type="predicted"/>
<keyword evidence="5" id="KW-1185">Reference proteome</keyword>
<keyword evidence="1" id="KW-0560">Oxidoreductase</keyword>
<dbReference type="Gene3D" id="2.30.110.10">
    <property type="entry name" value="Electron Transport, Fmn-binding Protein, Chain A"/>
    <property type="match status" value="1"/>
</dbReference>
<evidence type="ECO:0000259" key="3">
    <source>
        <dbReference type="SMART" id="SM00903"/>
    </source>
</evidence>
<evidence type="ECO:0000313" key="5">
    <source>
        <dbReference type="Proteomes" id="UP001174691"/>
    </source>
</evidence>
<sequence>MKHRLVPGSPARRAITLGNNVLLRREALSCRAAAGSHAFTRTGHTRHKSSSPPPAEWSSLPHLRPSIHPHSSPSTSLPMGEQLRHMMRLLPHSVAICTSASGTLPRAMTVSSFTSLSLSPALVTFHVATPSRTLDAVRSSGLLNFHVLAGDGRGARAAHHFTGGNVGGDVWSAEGLHVAGLSVAGVERSERGEVVVSPGEPPLLMGDGVTYVLRCRLFDEEPSTGGVLMVRDHAIVVAEVVEIVETSEKTDGHEQFGLVYADRHYRMLGRTLIRREHNDVQHGMTLAEELTRRGQEAA</sequence>
<dbReference type="SUPFAM" id="SSF50475">
    <property type="entry name" value="FMN-binding split barrel"/>
    <property type="match status" value="1"/>
</dbReference>
<reference evidence="4" key="1">
    <citation type="submission" date="2022-07" db="EMBL/GenBank/DDBJ databases">
        <title>Fungi with potential for degradation of polypropylene.</title>
        <authorList>
            <person name="Gostincar C."/>
        </authorList>
    </citation>
    <scope>NUCLEOTIDE SEQUENCE</scope>
    <source>
        <strain evidence="4">EXF-13287</strain>
    </source>
</reference>
<feature type="region of interest" description="Disordered" evidence="2">
    <location>
        <begin position="39"/>
        <end position="78"/>
    </location>
</feature>
<dbReference type="PANTHER" id="PTHR30466">
    <property type="entry name" value="FLAVIN REDUCTASE"/>
    <property type="match status" value="1"/>
</dbReference>
<dbReference type="GO" id="GO:0010181">
    <property type="term" value="F:FMN binding"/>
    <property type="evidence" value="ECO:0007669"/>
    <property type="project" value="InterPro"/>
</dbReference>
<dbReference type="PANTHER" id="PTHR30466:SF1">
    <property type="entry name" value="FMN REDUCTASE (NADH) RUTF"/>
    <property type="match status" value="1"/>
</dbReference>
<comment type="caution">
    <text evidence="4">The sequence shown here is derived from an EMBL/GenBank/DDBJ whole genome shotgun (WGS) entry which is preliminary data.</text>
</comment>
<dbReference type="InterPro" id="IPR002563">
    <property type="entry name" value="Flavin_Rdtase-like_dom"/>
</dbReference>
<gene>
    <name evidence="4" type="ORF">NKR19_g8598</name>
</gene>
<dbReference type="InterPro" id="IPR050268">
    <property type="entry name" value="NADH-dep_flavin_reductase"/>
</dbReference>
<accession>A0AA38VJ70</accession>
<dbReference type="Pfam" id="PF01613">
    <property type="entry name" value="Flavin_Reduct"/>
    <property type="match status" value="1"/>
</dbReference>
<dbReference type="EMBL" id="JANBVN010000179">
    <property type="protein sequence ID" value="KAJ9134576.1"/>
    <property type="molecule type" value="Genomic_DNA"/>
</dbReference>
<evidence type="ECO:0000256" key="1">
    <source>
        <dbReference type="ARBA" id="ARBA00023002"/>
    </source>
</evidence>
<dbReference type="Proteomes" id="UP001174691">
    <property type="component" value="Unassembled WGS sequence"/>
</dbReference>
<dbReference type="GO" id="GO:0042602">
    <property type="term" value="F:riboflavin reductase (NADPH) activity"/>
    <property type="evidence" value="ECO:0007669"/>
    <property type="project" value="TreeGrafter"/>
</dbReference>
<dbReference type="AlphaFoldDB" id="A0AA38VJ70"/>
<evidence type="ECO:0000313" key="4">
    <source>
        <dbReference type="EMBL" id="KAJ9134576.1"/>
    </source>
</evidence>
<dbReference type="InterPro" id="IPR012349">
    <property type="entry name" value="Split_barrel_FMN-bd"/>
</dbReference>